<evidence type="ECO:0000313" key="2">
    <source>
        <dbReference type="Proteomes" id="UP000199602"/>
    </source>
</evidence>
<dbReference type="EMBL" id="FNIN01000002">
    <property type="protein sequence ID" value="SDN51318.1"/>
    <property type="molecule type" value="Genomic_DNA"/>
</dbReference>
<evidence type="ECO:0000313" key="1">
    <source>
        <dbReference type="EMBL" id="SDN51318.1"/>
    </source>
</evidence>
<accession>A0A1H0C044</accession>
<proteinExistence type="predicted"/>
<reference evidence="1 2" key="1">
    <citation type="submission" date="2016-10" db="EMBL/GenBank/DDBJ databases">
        <authorList>
            <person name="de Groot N.N."/>
        </authorList>
    </citation>
    <scope>NUCLEOTIDE SEQUENCE [LARGE SCALE GENOMIC DNA]</scope>
    <source>
        <strain evidence="1 2">DSM 15269</strain>
    </source>
</reference>
<sequence length="96" mass="11704">MKQDKIFWNLKSKARIDDITFIEHTLKYGDFEDIVELFNRFDKKKIKDIWLKNMAGDSRFLKLNVMIARVFFDMDVESDYFKRLNDARFEIRVSIK</sequence>
<keyword evidence="2" id="KW-1185">Reference proteome</keyword>
<dbReference type="AlphaFoldDB" id="A0A1H0C044"/>
<organism evidence="1 2">
    <name type="scientific">Desulfonauticus submarinus</name>
    <dbReference type="NCBI Taxonomy" id="206665"/>
    <lineage>
        <taxon>Bacteria</taxon>
        <taxon>Pseudomonadati</taxon>
        <taxon>Thermodesulfobacteriota</taxon>
        <taxon>Desulfovibrionia</taxon>
        <taxon>Desulfovibrionales</taxon>
        <taxon>Desulfonauticaceae</taxon>
        <taxon>Desulfonauticus</taxon>
    </lineage>
</organism>
<dbReference type="RefSeq" id="WP_092063852.1">
    <property type="nucleotide sequence ID" value="NZ_FNIN01000002.1"/>
</dbReference>
<name>A0A1H0C044_9BACT</name>
<dbReference type="OrthoDB" id="5518793at2"/>
<protein>
    <submittedName>
        <fullName evidence="1">Uncharacterized protein</fullName>
    </submittedName>
</protein>
<dbReference type="Proteomes" id="UP000199602">
    <property type="component" value="Unassembled WGS sequence"/>
</dbReference>
<gene>
    <name evidence="1" type="ORF">SAMN04488516_102357</name>
</gene>
<dbReference type="STRING" id="206665.SAMN04488516_102357"/>